<dbReference type="Pfam" id="PF02458">
    <property type="entry name" value="Transferase"/>
    <property type="match status" value="1"/>
</dbReference>
<evidence type="ECO:0000256" key="2">
    <source>
        <dbReference type="ARBA" id="ARBA00022679"/>
    </source>
</evidence>
<keyword evidence="5" id="KW-1185">Reference proteome</keyword>
<reference evidence="4 5" key="1">
    <citation type="submission" date="2020-10" db="EMBL/GenBank/DDBJ databases">
        <title>The Coptis chinensis genome and diversification of protoberbering-type alkaloids.</title>
        <authorList>
            <person name="Wang B."/>
            <person name="Shu S."/>
            <person name="Song C."/>
            <person name="Liu Y."/>
        </authorList>
    </citation>
    <scope>NUCLEOTIDE SEQUENCE [LARGE SCALE GENOMIC DNA]</scope>
    <source>
        <strain evidence="4">HL-2020</strain>
        <tissue evidence="4">Leaf</tissue>
    </source>
</reference>
<evidence type="ECO:0000313" key="4">
    <source>
        <dbReference type="EMBL" id="KAF9601269.1"/>
    </source>
</evidence>
<dbReference type="InterPro" id="IPR023213">
    <property type="entry name" value="CAT-like_dom_sf"/>
</dbReference>
<dbReference type="PANTHER" id="PTHR31623">
    <property type="entry name" value="F21J9.9"/>
    <property type="match status" value="1"/>
</dbReference>
<accession>A0A835LRY5</accession>
<organism evidence="4 5">
    <name type="scientific">Coptis chinensis</name>
    <dbReference type="NCBI Taxonomy" id="261450"/>
    <lineage>
        <taxon>Eukaryota</taxon>
        <taxon>Viridiplantae</taxon>
        <taxon>Streptophyta</taxon>
        <taxon>Embryophyta</taxon>
        <taxon>Tracheophyta</taxon>
        <taxon>Spermatophyta</taxon>
        <taxon>Magnoliopsida</taxon>
        <taxon>Ranunculales</taxon>
        <taxon>Ranunculaceae</taxon>
        <taxon>Coptidoideae</taxon>
        <taxon>Coptis</taxon>
    </lineage>
</organism>
<evidence type="ECO:0008006" key="6">
    <source>
        <dbReference type="Google" id="ProtNLM"/>
    </source>
</evidence>
<dbReference type="AlphaFoldDB" id="A0A835LRY5"/>
<protein>
    <recommendedName>
        <fullName evidence="6">BAHD acyltransferase</fullName>
    </recommendedName>
</protein>
<keyword evidence="3" id="KW-0012">Acyltransferase</keyword>
<evidence type="ECO:0000256" key="3">
    <source>
        <dbReference type="ARBA" id="ARBA00023315"/>
    </source>
</evidence>
<comment type="caution">
    <text evidence="4">The sequence shown here is derived from an EMBL/GenBank/DDBJ whole genome shotgun (WGS) entry which is preliminary data.</text>
</comment>
<dbReference type="OrthoDB" id="671439at2759"/>
<sequence length="432" mass="47611">MTLDVKVLSQETIKPSSPTPNHLRNFTLSLVDQYAPPAAVSLILFYPANNNASVKNDERSHRLKGSLSEILTHFYPLAGTIDNNQFIECNDEGVNFFEARVTGRQLSQILNHPIPEELDQLVHRNDFYREGPRALLSIQANIFDCGGMALGVCISHKAADASSFGLFLNNWAAVARGDSEIPQPKLGQTSLFPPKDVSSYVPFGASPIQKVVNKFFVFNAGNIASLKAKASHKSYVEHPTRVEAVSALIWRCALNASRTRPGSVKSVSVAALAMNLRGKMVPALSNLSFGNFMIGVMATTTESAPELHCLVGELRETKMKVDDDYVRKLQVDDGLALLWNSLVDLNVRHIKGELELYTISSWCGFSFYEADFGWGKPMWITSVNLVTPNIFMLMDSKCGIGVEASVTLDEEVMARFECDPELIAFTSTTKLP</sequence>
<gene>
    <name evidence="4" type="ORF">IFM89_018379</name>
</gene>
<proteinExistence type="inferred from homology"/>
<dbReference type="PANTHER" id="PTHR31623:SF17">
    <property type="entry name" value="F21J9.9"/>
    <property type="match status" value="1"/>
</dbReference>
<evidence type="ECO:0000256" key="1">
    <source>
        <dbReference type="ARBA" id="ARBA00009861"/>
    </source>
</evidence>
<dbReference type="Gene3D" id="3.30.559.10">
    <property type="entry name" value="Chloramphenicol acetyltransferase-like domain"/>
    <property type="match status" value="2"/>
</dbReference>
<keyword evidence="2" id="KW-0808">Transferase</keyword>
<dbReference type="EMBL" id="JADFTS010000006">
    <property type="protein sequence ID" value="KAF9601269.1"/>
    <property type="molecule type" value="Genomic_DNA"/>
</dbReference>
<comment type="similarity">
    <text evidence="1">Belongs to the plant acyltransferase family.</text>
</comment>
<dbReference type="Proteomes" id="UP000631114">
    <property type="component" value="Unassembled WGS sequence"/>
</dbReference>
<dbReference type="GO" id="GO:0016746">
    <property type="term" value="F:acyltransferase activity"/>
    <property type="evidence" value="ECO:0007669"/>
    <property type="project" value="UniProtKB-KW"/>
</dbReference>
<name>A0A835LRY5_9MAGN</name>
<evidence type="ECO:0000313" key="5">
    <source>
        <dbReference type="Proteomes" id="UP000631114"/>
    </source>
</evidence>